<feature type="transmembrane region" description="Helical" evidence="11">
    <location>
        <begin position="247"/>
        <end position="269"/>
    </location>
</feature>
<dbReference type="InterPro" id="IPR001734">
    <property type="entry name" value="Na/solute_symporter"/>
</dbReference>
<evidence type="ECO:0000256" key="4">
    <source>
        <dbReference type="ARBA" id="ARBA00022475"/>
    </source>
</evidence>
<dbReference type="GO" id="GO:0005886">
    <property type="term" value="C:plasma membrane"/>
    <property type="evidence" value="ECO:0007669"/>
    <property type="project" value="TreeGrafter"/>
</dbReference>
<evidence type="ECO:0000256" key="9">
    <source>
        <dbReference type="ARBA" id="ARBA00023201"/>
    </source>
</evidence>
<protein>
    <submittedName>
        <fullName evidence="12">Cation acetate symporter</fullName>
    </submittedName>
</protein>
<keyword evidence="4" id="KW-1003">Cell membrane</keyword>
<keyword evidence="9" id="KW-0406">Ion transport</keyword>
<organism evidence="12 13">
    <name type="scientific">Marinobacter nanhaiticus D15-8W</name>
    <dbReference type="NCBI Taxonomy" id="626887"/>
    <lineage>
        <taxon>Bacteria</taxon>
        <taxon>Pseudomonadati</taxon>
        <taxon>Pseudomonadota</taxon>
        <taxon>Gammaproteobacteria</taxon>
        <taxon>Pseudomonadales</taxon>
        <taxon>Marinobacteraceae</taxon>
        <taxon>Marinobacter</taxon>
    </lineage>
</organism>
<dbReference type="GO" id="GO:0046942">
    <property type="term" value="P:carboxylic acid transport"/>
    <property type="evidence" value="ECO:0007669"/>
    <property type="project" value="UniProtKB-ARBA"/>
</dbReference>
<dbReference type="InterPro" id="IPR038377">
    <property type="entry name" value="Na/Glc_symporter_sf"/>
</dbReference>
<keyword evidence="5 11" id="KW-0812">Transmembrane</keyword>
<dbReference type="Pfam" id="PF00474">
    <property type="entry name" value="SSF"/>
    <property type="match status" value="2"/>
</dbReference>
<dbReference type="InterPro" id="IPR050277">
    <property type="entry name" value="Sodium:Solute_Symporter"/>
</dbReference>
<evidence type="ECO:0000256" key="2">
    <source>
        <dbReference type="ARBA" id="ARBA00006434"/>
    </source>
</evidence>
<keyword evidence="7 11" id="KW-1133">Transmembrane helix</keyword>
<keyword evidence="13" id="KW-1185">Reference proteome</keyword>
<evidence type="ECO:0000256" key="11">
    <source>
        <dbReference type="SAM" id="Phobius"/>
    </source>
</evidence>
<evidence type="ECO:0000256" key="3">
    <source>
        <dbReference type="ARBA" id="ARBA00022448"/>
    </source>
</evidence>
<evidence type="ECO:0000256" key="6">
    <source>
        <dbReference type="ARBA" id="ARBA00022847"/>
    </source>
</evidence>
<keyword evidence="9" id="KW-0739">Sodium transport</keyword>
<dbReference type="HOGENOM" id="CLU_018808_8_2_6"/>
<feature type="transmembrane region" description="Helical" evidence="11">
    <location>
        <begin position="46"/>
        <end position="71"/>
    </location>
</feature>
<feature type="transmembrane region" description="Helical" evidence="11">
    <location>
        <begin position="179"/>
        <end position="198"/>
    </location>
</feature>
<dbReference type="InterPro" id="IPR018212">
    <property type="entry name" value="Na/solute_symporter_CS"/>
</dbReference>
<evidence type="ECO:0000256" key="7">
    <source>
        <dbReference type="ARBA" id="ARBA00022989"/>
    </source>
</evidence>
<dbReference type="STRING" id="626887.J057_23965"/>
<proteinExistence type="inferred from homology"/>
<dbReference type="CDD" id="cd11480">
    <property type="entry name" value="SLC5sbd_u4"/>
    <property type="match status" value="1"/>
</dbReference>
<dbReference type="PANTHER" id="PTHR48086">
    <property type="entry name" value="SODIUM/PROLINE SYMPORTER-RELATED"/>
    <property type="match status" value="1"/>
</dbReference>
<feature type="transmembrane region" description="Helical" evidence="11">
    <location>
        <begin position="437"/>
        <end position="457"/>
    </location>
</feature>
<name>N6VW88_9GAMM</name>
<keyword evidence="3" id="KW-0813">Transport</keyword>
<keyword evidence="8 11" id="KW-0472">Membrane</keyword>
<dbReference type="EMBL" id="APLQ01000014">
    <property type="protein sequence ID" value="ENO14505.1"/>
    <property type="molecule type" value="Genomic_DNA"/>
</dbReference>
<keyword evidence="6" id="KW-0769">Symport</keyword>
<accession>N6VW88</accession>
<dbReference type="PATRIC" id="fig|626887.3.peg.4797"/>
<sequence length="588" mass="62471">MSQFAINLLFVGGSFLLYILIAVWAKAGTTKDFYVAGGGVHPITNGMAIGADWMSAASFISMAGLIAAGGYANSTFLMGWTGGYVLLAMLLAPYLRKFGKFTVPEFIGDRFYSRNARLVAVICLIVASVTYVIGQMAGAGVAFSRFLEVDATMGLIIAAVVVFVYAVLGGMKGITYTQVAQYCVLIIAYTIPAVFISLELTGNPIPPLGLFSEHTASGMPILDKLNQVITELGFSEYTADVDNKLNMVLFTLTLMIGTAGLPHVIIRFFTVPKVADARWSAGWALVFIALLYLTAPAVASMARLNLMQTIYPDGPTSEPIEYEARPNWVREWEVTGLIQFTDKNNDGRIQLYNPTDSFESTAQARGWNGNELEVNRDILVLANPEIANLPGWVIGLIAAGGLAAALSTAAGLLLAISSAVSHDLIKGGINPNITEKGELMAARISMAVAIVVATYLGANPPGFAAQVVALAFGIAAASLFPALMMGIFSKRVNNKGAISGMLVGLAFTLAYIFVYKGWLFIPGTNNLPDTAEYWVLGISPLSIGAVGAIVNFAVAFIVSNATEEPPVEIQELVESVRYPRGAGGAADH</sequence>
<dbReference type="Proteomes" id="UP000013165">
    <property type="component" value="Unassembled WGS sequence"/>
</dbReference>
<feature type="transmembrane region" description="Helical" evidence="11">
    <location>
        <begin position="500"/>
        <end position="521"/>
    </location>
</feature>
<feature type="transmembrane region" description="Helical" evidence="11">
    <location>
        <begin position="463"/>
        <end position="488"/>
    </location>
</feature>
<feature type="transmembrane region" description="Helical" evidence="11">
    <location>
        <begin position="146"/>
        <end position="167"/>
    </location>
</feature>
<evidence type="ECO:0000256" key="8">
    <source>
        <dbReference type="ARBA" id="ARBA00023136"/>
    </source>
</evidence>
<dbReference type="GO" id="GO:0006814">
    <property type="term" value="P:sodium ion transport"/>
    <property type="evidence" value="ECO:0007669"/>
    <property type="project" value="UniProtKB-KW"/>
</dbReference>
<feature type="transmembrane region" description="Helical" evidence="11">
    <location>
        <begin position="116"/>
        <end position="134"/>
    </location>
</feature>
<comment type="subcellular location">
    <subcellularLocation>
        <location evidence="1">Membrane</location>
        <topology evidence="1">Multi-pass membrane protein</topology>
    </subcellularLocation>
</comment>
<feature type="transmembrane region" description="Helical" evidence="11">
    <location>
        <begin position="6"/>
        <end position="25"/>
    </location>
</feature>
<evidence type="ECO:0000313" key="13">
    <source>
        <dbReference type="Proteomes" id="UP000013165"/>
    </source>
</evidence>
<dbReference type="PANTHER" id="PTHR48086:SF5">
    <property type="entry name" value="NA(+):SOLUTE SYMPORTER (SSF FAMILY)"/>
    <property type="match status" value="1"/>
</dbReference>
<evidence type="ECO:0000256" key="1">
    <source>
        <dbReference type="ARBA" id="ARBA00004141"/>
    </source>
</evidence>
<dbReference type="PROSITE" id="PS00457">
    <property type="entry name" value="NA_SOLUT_SYMP_2"/>
    <property type="match status" value="1"/>
</dbReference>
<evidence type="ECO:0000256" key="5">
    <source>
        <dbReference type="ARBA" id="ARBA00022692"/>
    </source>
</evidence>
<dbReference type="GO" id="GO:0015293">
    <property type="term" value="F:symporter activity"/>
    <property type="evidence" value="ECO:0007669"/>
    <property type="project" value="UniProtKB-KW"/>
</dbReference>
<dbReference type="InterPro" id="IPR019899">
    <property type="entry name" value="Na/solute_symporter_VC_2705"/>
</dbReference>
<comment type="similarity">
    <text evidence="2 10">Belongs to the sodium:solute symporter (SSF) (TC 2.A.21) family.</text>
</comment>
<comment type="caution">
    <text evidence="12">The sequence shown here is derived from an EMBL/GenBank/DDBJ whole genome shotgun (WGS) entry which is preliminary data.</text>
</comment>
<dbReference type="OrthoDB" id="9764416at2"/>
<dbReference type="Gene3D" id="1.20.1730.10">
    <property type="entry name" value="Sodium/glucose cotransporter"/>
    <property type="match status" value="1"/>
</dbReference>
<dbReference type="PROSITE" id="PS50283">
    <property type="entry name" value="NA_SOLUT_SYMP_3"/>
    <property type="match status" value="1"/>
</dbReference>
<reference evidence="12 13" key="1">
    <citation type="journal article" date="2013" name="Genome Announc.">
        <title>Genome Sequence of the Polycyclic Aromatic Hydrocarbon-Degrading Bacterium Strain Marinobacter nanhaiticus D15-8WT.</title>
        <authorList>
            <person name="Cui Z."/>
            <person name="Gao W."/>
            <person name="Li Q."/>
            <person name="Xu G."/>
            <person name="Zheng L."/>
        </authorList>
    </citation>
    <scope>NUCLEOTIDE SEQUENCE [LARGE SCALE GENOMIC DNA]</scope>
    <source>
        <strain evidence="12 13">D15-8W</strain>
    </source>
</reference>
<dbReference type="NCBIfam" id="TIGR03648">
    <property type="entry name" value="Na_symport_lg"/>
    <property type="match status" value="1"/>
</dbReference>
<feature type="transmembrane region" description="Helical" evidence="11">
    <location>
        <begin position="392"/>
        <end position="416"/>
    </location>
</feature>
<dbReference type="eggNOG" id="COG4147">
    <property type="taxonomic scope" value="Bacteria"/>
</dbReference>
<evidence type="ECO:0000313" key="12">
    <source>
        <dbReference type="EMBL" id="ENO14505.1"/>
    </source>
</evidence>
<feature type="transmembrane region" description="Helical" evidence="11">
    <location>
        <begin position="281"/>
        <end position="302"/>
    </location>
</feature>
<feature type="transmembrane region" description="Helical" evidence="11">
    <location>
        <begin position="77"/>
        <end position="95"/>
    </location>
</feature>
<gene>
    <name evidence="12" type="ORF">J057_23965</name>
</gene>
<dbReference type="RefSeq" id="WP_004582722.1">
    <property type="nucleotide sequence ID" value="NZ_AP028878.1"/>
</dbReference>
<evidence type="ECO:0000256" key="10">
    <source>
        <dbReference type="RuleBase" id="RU362091"/>
    </source>
</evidence>
<keyword evidence="9" id="KW-0915">Sodium</keyword>
<feature type="transmembrane region" description="Helical" evidence="11">
    <location>
        <begin position="533"/>
        <end position="558"/>
    </location>
</feature>
<dbReference type="AlphaFoldDB" id="N6VW88"/>